<dbReference type="Gene3D" id="3.30.1150.10">
    <property type="match status" value="1"/>
</dbReference>
<proteinExistence type="predicted"/>
<dbReference type="RefSeq" id="WP_220641678.1">
    <property type="nucleotide sequence ID" value="NZ_CP080429.1"/>
</dbReference>
<dbReference type="InterPro" id="IPR037682">
    <property type="entry name" value="TonB_C"/>
</dbReference>
<organism evidence="2 3">
    <name type="scientific">Flavobacterium litorale</name>
    <dbReference type="NCBI Taxonomy" id="2856519"/>
    <lineage>
        <taxon>Bacteria</taxon>
        <taxon>Pseudomonadati</taxon>
        <taxon>Bacteroidota</taxon>
        <taxon>Flavobacteriia</taxon>
        <taxon>Flavobacteriales</taxon>
        <taxon>Flavobacteriaceae</taxon>
        <taxon>Flavobacterium</taxon>
    </lineage>
</organism>
<dbReference type="SUPFAM" id="SSF74653">
    <property type="entry name" value="TolA/TonB C-terminal domain"/>
    <property type="match status" value="1"/>
</dbReference>
<evidence type="ECO:0000313" key="3">
    <source>
        <dbReference type="Proteomes" id="UP000825381"/>
    </source>
</evidence>
<evidence type="ECO:0000259" key="1">
    <source>
        <dbReference type="Pfam" id="PF03544"/>
    </source>
</evidence>
<dbReference type="EMBL" id="CP080429">
    <property type="protein sequence ID" value="QYJ69343.1"/>
    <property type="molecule type" value="Genomic_DNA"/>
</dbReference>
<dbReference type="Pfam" id="PF03544">
    <property type="entry name" value="TonB_C"/>
    <property type="match status" value="1"/>
</dbReference>
<gene>
    <name evidence="2" type="ORF">K1I41_05485</name>
</gene>
<sequence>MLSVTVIAQEKTKDTVIIEQQRSYNVSELTEKPEYIDGGMEGFYSYIYKHFKIPRISKVMTARIYLSFVIEKDGSMSEIKLLRDPGYGLGREAIRVLKKVNRNKKWIPGKLNGKTIRARYNLPITVNVDDKK</sequence>
<protein>
    <submittedName>
        <fullName evidence="2">Energy transducer TonB</fullName>
    </submittedName>
</protein>
<keyword evidence="3" id="KW-1185">Reference proteome</keyword>
<reference evidence="2 3" key="1">
    <citation type="submission" date="2021-07" db="EMBL/GenBank/DDBJ databases">
        <title>Flavobacterium WSW3-B6 sp.nov, isolated from seaweed.</title>
        <authorList>
            <person name="Muhammad N."/>
            <person name="Ho H."/>
            <person name="Lee Y.-J."/>
            <person name="Nguyen T."/>
            <person name="Ho J."/>
            <person name="Kim S.-G."/>
        </authorList>
    </citation>
    <scope>NUCLEOTIDE SEQUENCE [LARGE SCALE GENOMIC DNA]</scope>
    <source>
        <strain evidence="2 3">WSW3-B6</strain>
    </source>
</reference>
<evidence type="ECO:0000313" key="2">
    <source>
        <dbReference type="EMBL" id="QYJ69343.1"/>
    </source>
</evidence>
<accession>A0ABX8VDV5</accession>
<name>A0ABX8VDV5_9FLAO</name>
<feature type="domain" description="TonB C-terminal" evidence="1">
    <location>
        <begin position="62"/>
        <end position="124"/>
    </location>
</feature>
<dbReference type="Proteomes" id="UP000825381">
    <property type="component" value="Chromosome"/>
</dbReference>